<keyword evidence="2" id="KW-1185">Reference proteome</keyword>
<evidence type="ECO:0000313" key="1">
    <source>
        <dbReference type="EMBL" id="PLR51910.1"/>
    </source>
</evidence>
<name>A0A2N5EQN3_9GAMM</name>
<evidence type="ECO:0000313" key="2">
    <source>
        <dbReference type="Proteomes" id="UP000234626"/>
    </source>
</evidence>
<accession>A0A2N5EQN3</accession>
<comment type="caution">
    <text evidence="1">The sequence shown here is derived from an EMBL/GenBank/DDBJ whole genome shotgun (WGS) entry which is preliminary data.</text>
</comment>
<dbReference type="EMBL" id="PJZK01000004">
    <property type="protein sequence ID" value="PLR51910.1"/>
    <property type="molecule type" value="Genomic_DNA"/>
</dbReference>
<sequence length="75" mass="8395">MRNGRHHNTAVRWGKIPVRRFAPLSVFFTHSGSATGQFMPFQPDNDLCCALAPLPPGKDIDFFSAFADKFAQAER</sequence>
<reference evidence="1 2" key="1">
    <citation type="submission" date="2017-12" db="EMBL/GenBank/DDBJ databases">
        <title>Characterization of six clinical isolates of Enterochimera gen. nov., a novel genus of the Yersiniaciae family and the three species Enterochimera arupensis sp. nov., Enterochimera coloradensis sp. nov, and Enterochimera californica sp. nov.</title>
        <authorList>
            <person name="Rossi A."/>
            <person name="Fisher M."/>
        </authorList>
    </citation>
    <scope>NUCLEOTIDE SEQUENCE [LARGE SCALE GENOMIC DNA]</scope>
    <source>
        <strain evidence="1 2">2016Iso1</strain>
    </source>
</reference>
<proteinExistence type="predicted"/>
<protein>
    <submittedName>
        <fullName evidence="1">Uncharacterized protein</fullName>
    </submittedName>
</protein>
<organism evidence="1 2">
    <name type="scientific">Chimaeribacter arupi</name>
    <dbReference type="NCBI Taxonomy" id="2060066"/>
    <lineage>
        <taxon>Bacteria</taxon>
        <taxon>Pseudomonadati</taxon>
        <taxon>Pseudomonadota</taxon>
        <taxon>Gammaproteobacteria</taxon>
        <taxon>Enterobacterales</taxon>
        <taxon>Yersiniaceae</taxon>
        <taxon>Chimaeribacter</taxon>
    </lineage>
</organism>
<dbReference type="AlphaFoldDB" id="A0A2N5EQN3"/>
<dbReference type="Proteomes" id="UP000234626">
    <property type="component" value="Unassembled WGS sequence"/>
</dbReference>
<gene>
    <name evidence="1" type="ORF">CYR34_06560</name>
</gene>